<keyword evidence="2 6" id="KW-0812">Transmembrane</keyword>
<feature type="compositionally biased region" description="Low complexity" evidence="5">
    <location>
        <begin position="176"/>
        <end position="186"/>
    </location>
</feature>
<dbReference type="PANTHER" id="PTHR31395">
    <property type="entry name" value="SHISA"/>
    <property type="match status" value="1"/>
</dbReference>
<evidence type="ECO:0000256" key="2">
    <source>
        <dbReference type="ARBA" id="ARBA00022692"/>
    </source>
</evidence>
<evidence type="ECO:0000256" key="5">
    <source>
        <dbReference type="SAM" id="MobiDB-lite"/>
    </source>
</evidence>
<feature type="transmembrane region" description="Helical" evidence="6">
    <location>
        <begin position="86"/>
        <end position="111"/>
    </location>
</feature>
<keyword evidence="8" id="KW-1185">Reference proteome</keyword>
<dbReference type="GO" id="GO:0016020">
    <property type="term" value="C:membrane"/>
    <property type="evidence" value="ECO:0007669"/>
    <property type="project" value="UniProtKB-SubCell"/>
</dbReference>
<sequence>MYCTYTGSTPTHQVQRSMWSAVEPHTANIMAEFKHRGVFVWSLLLTLLYAANAQLSSWEEAGENFVDHYFHNDVQDTVHDVVSLSVGVIIAIVVGCILLLISCICCCYCCCCRSPPPAQQTVIVAQSAPAAQSTVVVAQAPQAAYNPQPMGPPPMQPPVGYGQPQAGYDGPPPYPGQQTGYGYAKL</sequence>
<evidence type="ECO:0000256" key="1">
    <source>
        <dbReference type="ARBA" id="ARBA00004370"/>
    </source>
</evidence>
<evidence type="ECO:0000256" key="4">
    <source>
        <dbReference type="ARBA" id="ARBA00023136"/>
    </source>
</evidence>
<keyword evidence="3 6" id="KW-1133">Transmembrane helix</keyword>
<evidence type="ECO:0000256" key="3">
    <source>
        <dbReference type="ARBA" id="ARBA00022989"/>
    </source>
</evidence>
<dbReference type="PANTHER" id="PTHR31395:SF23">
    <property type="entry name" value="GEO05642P1"/>
    <property type="match status" value="1"/>
</dbReference>
<feature type="region of interest" description="Disordered" evidence="5">
    <location>
        <begin position="147"/>
        <end position="186"/>
    </location>
</feature>
<reference evidence="7" key="1">
    <citation type="submission" date="2022-11" db="UniProtKB">
        <authorList>
            <consortium name="EnsemblMetazoa"/>
        </authorList>
    </citation>
    <scope>IDENTIFICATION</scope>
</reference>
<evidence type="ECO:0000313" key="8">
    <source>
        <dbReference type="Proteomes" id="UP000887568"/>
    </source>
</evidence>
<keyword evidence="4 6" id="KW-0472">Membrane</keyword>
<evidence type="ECO:0000256" key="6">
    <source>
        <dbReference type="SAM" id="Phobius"/>
    </source>
</evidence>
<name>A0A914AXL2_PATMI</name>
<organism evidence="7 8">
    <name type="scientific">Patiria miniata</name>
    <name type="common">Bat star</name>
    <name type="synonym">Asterina miniata</name>
    <dbReference type="NCBI Taxonomy" id="46514"/>
    <lineage>
        <taxon>Eukaryota</taxon>
        <taxon>Metazoa</taxon>
        <taxon>Echinodermata</taxon>
        <taxon>Eleutherozoa</taxon>
        <taxon>Asterozoa</taxon>
        <taxon>Asteroidea</taxon>
        <taxon>Valvatacea</taxon>
        <taxon>Valvatida</taxon>
        <taxon>Asterinidae</taxon>
        <taxon>Patiria</taxon>
    </lineage>
</organism>
<dbReference type="EnsemblMetazoa" id="XM_038212331.1">
    <property type="protein sequence ID" value="XP_038068259.1"/>
    <property type="gene ID" value="LOC119737759"/>
</dbReference>
<dbReference type="Proteomes" id="UP000887568">
    <property type="component" value="Unplaced"/>
</dbReference>
<evidence type="ECO:0000313" key="7">
    <source>
        <dbReference type="EnsemblMetazoa" id="XP_038068259.1"/>
    </source>
</evidence>
<dbReference type="InterPro" id="IPR026910">
    <property type="entry name" value="Shisa"/>
</dbReference>
<feature type="transmembrane region" description="Helical" evidence="6">
    <location>
        <begin position="38"/>
        <end position="55"/>
    </location>
</feature>
<proteinExistence type="predicted"/>
<accession>A0A914AXL2</accession>
<feature type="compositionally biased region" description="Low complexity" evidence="5">
    <location>
        <begin position="158"/>
        <end position="169"/>
    </location>
</feature>
<protein>
    <submittedName>
        <fullName evidence="7">Uncharacterized protein</fullName>
    </submittedName>
</protein>
<dbReference type="AlphaFoldDB" id="A0A914AXL2"/>
<dbReference type="GeneID" id="119737759"/>
<comment type="subcellular location">
    <subcellularLocation>
        <location evidence="1">Membrane</location>
    </subcellularLocation>
</comment>
<dbReference type="RefSeq" id="XP_038068259.1">
    <property type="nucleotide sequence ID" value="XM_038212331.1"/>
</dbReference>